<evidence type="ECO:0000256" key="2">
    <source>
        <dbReference type="ARBA" id="ARBA00022475"/>
    </source>
</evidence>
<keyword evidence="4" id="KW-0997">Cell inner membrane</keyword>
<dbReference type="InterPro" id="IPR008995">
    <property type="entry name" value="Mo/tungstate-bd_C_term_dom"/>
</dbReference>
<dbReference type="InterPro" id="IPR003439">
    <property type="entry name" value="ABC_transporter-like_ATP-bd"/>
</dbReference>
<evidence type="ECO:0000256" key="3">
    <source>
        <dbReference type="ARBA" id="ARBA00022505"/>
    </source>
</evidence>
<dbReference type="InParanoid" id="A0A7X0JTF5"/>
<evidence type="ECO:0000256" key="1">
    <source>
        <dbReference type="ARBA" id="ARBA00022448"/>
    </source>
</evidence>
<dbReference type="RefSeq" id="WP_166849677.1">
    <property type="nucleotide sequence ID" value="NZ_JAAONY010000001.1"/>
</dbReference>
<dbReference type="PANTHER" id="PTHR43514:SF10">
    <property type="entry name" value="MOLYBDENUM IMPORT ATP-BINDING PROTEIN MODC 2"/>
    <property type="match status" value="1"/>
</dbReference>
<dbReference type="GO" id="GO:0016887">
    <property type="term" value="F:ATP hydrolysis activity"/>
    <property type="evidence" value="ECO:0007669"/>
    <property type="project" value="InterPro"/>
</dbReference>
<proteinExistence type="predicted"/>
<evidence type="ECO:0000256" key="7">
    <source>
        <dbReference type="ARBA" id="ARBA00022967"/>
    </source>
</evidence>
<dbReference type="SUPFAM" id="SSF52540">
    <property type="entry name" value="P-loop containing nucleoside triphosphate hydrolases"/>
    <property type="match status" value="1"/>
</dbReference>
<evidence type="ECO:0000256" key="8">
    <source>
        <dbReference type="ARBA" id="ARBA00023136"/>
    </source>
</evidence>
<dbReference type="GO" id="GO:0140359">
    <property type="term" value="F:ABC-type transporter activity"/>
    <property type="evidence" value="ECO:0007669"/>
    <property type="project" value="InterPro"/>
</dbReference>
<dbReference type="GO" id="GO:0015098">
    <property type="term" value="F:molybdate ion transmembrane transporter activity"/>
    <property type="evidence" value="ECO:0007669"/>
    <property type="project" value="InterPro"/>
</dbReference>
<dbReference type="GO" id="GO:0016020">
    <property type="term" value="C:membrane"/>
    <property type="evidence" value="ECO:0007669"/>
    <property type="project" value="InterPro"/>
</dbReference>
<keyword evidence="5" id="KW-0547">Nucleotide-binding</keyword>
<dbReference type="PANTHER" id="PTHR43514">
    <property type="entry name" value="ABC TRANSPORTER I FAMILY MEMBER 10"/>
    <property type="match status" value="1"/>
</dbReference>
<dbReference type="PROSITE" id="PS51866">
    <property type="entry name" value="MOP"/>
    <property type="match status" value="1"/>
</dbReference>
<evidence type="ECO:0000256" key="9">
    <source>
        <dbReference type="PROSITE-ProRule" id="PRU01213"/>
    </source>
</evidence>
<dbReference type="NCBIfam" id="TIGR02142">
    <property type="entry name" value="modC_ABC"/>
    <property type="match status" value="1"/>
</dbReference>
<feature type="domain" description="Mop" evidence="11">
    <location>
        <begin position="300"/>
        <end position="365"/>
    </location>
</feature>
<keyword evidence="7" id="KW-1278">Translocase</keyword>
<dbReference type="InterPro" id="IPR003593">
    <property type="entry name" value="AAA+_ATPase"/>
</dbReference>
<sequence>MPNRTQDNMLSVDVHHQLNEHLLLSLSAEIPMQGVCAIFGESGTGKTTLLRSVAGLFELPDASIKVAGEVWQSERTFRPVHKRSIAYVMQEDNLLPHLTARKNINYALKRRLNNFSNDFWSLDSTKNVIDMMGIEHCLERLPEQLSGGEKQRVALTRALLLKPKLLLLDEPLSALDDARKEEILPYIERLKLLSDTCILYVTHSKRELARLADRVLMVDRGQFTLHENVSEALFPSEQALTKEVLLEARVKTKQPEWGLQDLAIGDLSIRLKDNNEPIGSKVRLCVAAKDVSLNLAKPEQSSILNLLPASVVSLHPMQDKFTVDVRLDIAGRPLWASISRYSANEMNLRPGLELWAQIKAAAIMA</sequence>
<keyword evidence="13" id="KW-1185">Reference proteome</keyword>
<organism evidence="12 13">
    <name type="scientific">Pseudoteredinibacter isoporae</name>
    <dbReference type="NCBI Taxonomy" id="570281"/>
    <lineage>
        <taxon>Bacteria</taxon>
        <taxon>Pseudomonadati</taxon>
        <taxon>Pseudomonadota</taxon>
        <taxon>Gammaproteobacteria</taxon>
        <taxon>Cellvibrionales</taxon>
        <taxon>Cellvibrionaceae</taxon>
        <taxon>Pseudoteredinibacter</taxon>
    </lineage>
</organism>
<dbReference type="EMBL" id="JACHHT010000001">
    <property type="protein sequence ID" value="MBB6521016.1"/>
    <property type="molecule type" value="Genomic_DNA"/>
</dbReference>
<dbReference type="InterPro" id="IPR005116">
    <property type="entry name" value="Transp-assoc_OB_typ1"/>
</dbReference>
<dbReference type="Pfam" id="PF00005">
    <property type="entry name" value="ABC_tran"/>
    <property type="match status" value="1"/>
</dbReference>
<keyword evidence="8" id="KW-0472">Membrane</keyword>
<dbReference type="PROSITE" id="PS50893">
    <property type="entry name" value="ABC_TRANSPORTER_2"/>
    <property type="match status" value="1"/>
</dbReference>
<evidence type="ECO:0000313" key="12">
    <source>
        <dbReference type="EMBL" id="MBB6521016.1"/>
    </source>
</evidence>
<dbReference type="Pfam" id="PF03459">
    <property type="entry name" value="TOBE"/>
    <property type="match status" value="1"/>
</dbReference>
<dbReference type="SUPFAM" id="SSF50331">
    <property type="entry name" value="MOP-like"/>
    <property type="match status" value="1"/>
</dbReference>
<dbReference type="Gene3D" id="2.40.50.100">
    <property type="match status" value="1"/>
</dbReference>
<keyword evidence="3 9" id="KW-0500">Molybdenum</keyword>
<dbReference type="InterPro" id="IPR004606">
    <property type="entry name" value="Mop_domain"/>
</dbReference>
<dbReference type="InterPro" id="IPR011868">
    <property type="entry name" value="ModC_ABC_ATP-bd"/>
</dbReference>
<dbReference type="Proteomes" id="UP000528457">
    <property type="component" value="Unassembled WGS sequence"/>
</dbReference>
<evidence type="ECO:0000313" key="13">
    <source>
        <dbReference type="Proteomes" id="UP000528457"/>
    </source>
</evidence>
<evidence type="ECO:0000256" key="4">
    <source>
        <dbReference type="ARBA" id="ARBA00022519"/>
    </source>
</evidence>
<dbReference type="Gene3D" id="3.40.50.300">
    <property type="entry name" value="P-loop containing nucleotide triphosphate hydrolases"/>
    <property type="match status" value="1"/>
</dbReference>
<name>A0A7X0JTF5_9GAMM</name>
<feature type="domain" description="ABC transporter" evidence="10">
    <location>
        <begin position="3"/>
        <end position="245"/>
    </location>
</feature>
<dbReference type="InterPro" id="IPR027417">
    <property type="entry name" value="P-loop_NTPase"/>
</dbReference>
<dbReference type="SMART" id="SM00382">
    <property type="entry name" value="AAA"/>
    <property type="match status" value="1"/>
</dbReference>
<keyword evidence="1" id="KW-0813">Transport</keyword>
<reference evidence="12 13" key="1">
    <citation type="submission" date="2020-08" db="EMBL/GenBank/DDBJ databases">
        <title>Genomic Encyclopedia of Type Strains, Phase IV (KMG-IV): sequencing the most valuable type-strain genomes for metagenomic binning, comparative biology and taxonomic classification.</title>
        <authorList>
            <person name="Goeker M."/>
        </authorList>
    </citation>
    <scope>NUCLEOTIDE SEQUENCE [LARGE SCALE GENOMIC DNA]</scope>
    <source>
        <strain evidence="12 13">DSM 22368</strain>
    </source>
</reference>
<protein>
    <submittedName>
        <fullName evidence="12">Molybdate transport system ATP-binding protein</fullName>
    </submittedName>
</protein>
<comment type="caution">
    <text evidence="12">The sequence shown here is derived from an EMBL/GenBank/DDBJ whole genome shotgun (WGS) entry which is preliminary data.</text>
</comment>
<evidence type="ECO:0000256" key="6">
    <source>
        <dbReference type="ARBA" id="ARBA00022840"/>
    </source>
</evidence>
<gene>
    <name evidence="12" type="ORF">HNR48_001294</name>
</gene>
<dbReference type="FunCoup" id="A0A7X0JTF5">
    <property type="interactions" value="51"/>
</dbReference>
<dbReference type="AlphaFoldDB" id="A0A7X0JTF5"/>
<keyword evidence="6 12" id="KW-0067">ATP-binding</keyword>
<accession>A0A7X0JTF5</accession>
<dbReference type="GO" id="GO:0005524">
    <property type="term" value="F:ATP binding"/>
    <property type="evidence" value="ECO:0007669"/>
    <property type="project" value="UniProtKB-KW"/>
</dbReference>
<dbReference type="InterPro" id="IPR050334">
    <property type="entry name" value="Molybdenum_import_ModC"/>
</dbReference>
<evidence type="ECO:0000259" key="11">
    <source>
        <dbReference type="PROSITE" id="PS51866"/>
    </source>
</evidence>
<evidence type="ECO:0000259" key="10">
    <source>
        <dbReference type="PROSITE" id="PS50893"/>
    </source>
</evidence>
<evidence type="ECO:0000256" key="5">
    <source>
        <dbReference type="ARBA" id="ARBA00022741"/>
    </source>
</evidence>
<keyword evidence="2" id="KW-1003">Cell membrane</keyword>